<dbReference type="SMART" id="SM00448">
    <property type="entry name" value="REC"/>
    <property type="match status" value="1"/>
</dbReference>
<evidence type="ECO:0000259" key="2">
    <source>
        <dbReference type="PROSITE" id="PS50110"/>
    </source>
</evidence>
<dbReference type="SUPFAM" id="SSF55073">
    <property type="entry name" value="Nucleotide cyclase"/>
    <property type="match status" value="1"/>
</dbReference>
<dbReference type="CDD" id="cd01948">
    <property type="entry name" value="EAL"/>
    <property type="match status" value="1"/>
</dbReference>
<keyword evidence="1" id="KW-0597">Phosphoprotein</keyword>
<dbReference type="SMART" id="SM00267">
    <property type="entry name" value="GGDEF"/>
    <property type="match status" value="1"/>
</dbReference>
<dbReference type="InterPro" id="IPR052155">
    <property type="entry name" value="Biofilm_reg_signaling"/>
</dbReference>
<name>A0ABR7RZM9_AQUAC</name>
<dbReference type="InterPro" id="IPR011006">
    <property type="entry name" value="CheY-like_superfamily"/>
</dbReference>
<dbReference type="InterPro" id="IPR043128">
    <property type="entry name" value="Rev_trsase/Diguanyl_cyclase"/>
</dbReference>
<dbReference type="Gene3D" id="3.40.50.2300">
    <property type="match status" value="1"/>
</dbReference>
<dbReference type="InterPro" id="IPR035919">
    <property type="entry name" value="EAL_sf"/>
</dbReference>
<accession>A0ABR7RZM9</accession>
<dbReference type="EMBL" id="LZEU01000001">
    <property type="protein sequence ID" value="MBC9249678.1"/>
    <property type="molecule type" value="Genomic_DNA"/>
</dbReference>
<dbReference type="PROSITE" id="PS50883">
    <property type="entry name" value="EAL"/>
    <property type="match status" value="1"/>
</dbReference>
<dbReference type="CDD" id="cd01949">
    <property type="entry name" value="GGDEF"/>
    <property type="match status" value="1"/>
</dbReference>
<dbReference type="Proteomes" id="UP000744555">
    <property type="component" value="Unassembled WGS sequence"/>
</dbReference>
<dbReference type="SMART" id="SM00052">
    <property type="entry name" value="EAL"/>
    <property type="match status" value="1"/>
</dbReference>
<dbReference type="SUPFAM" id="SSF141868">
    <property type="entry name" value="EAL domain-like"/>
    <property type="match status" value="1"/>
</dbReference>
<dbReference type="InterPro" id="IPR029787">
    <property type="entry name" value="Nucleotide_cyclase"/>
</dbReference>
<dbReference type="PANTHER" id="PTHR44757:SF2">
    <property type="entry name" value="BIOFILM ARCHITECTURE MAINTENANCE PROTEIN MBAA"/>
    <property type="match status" value="1"/>
</dbReference>
<sequence length="569" mass="62603">MRSKVFNPKPVILVVDDQPTDARAMSELVRDLGDVHLAMDGMAALEVARHCRPDVVLLDIELPGMSGFAVCKALKADPKLCDAAVLFVTAHAQTDNELRALEYGGIDFIQKPLNAPVVRAHVKAHIALRNEAKKLANHDALTGLPNRMLLQDRTEQALQKARRGQGRVAMLLLDLDNFKSINDSVGHSIGDALLKEVAVRLSLSSRAVDTVSRQGGDEFIILLPEVSGVEAIGDYAERLLSTVVTPFYIHNNRYELSASIGISVFPDDSEDLESLYRQADAAMYQAKLEGRNRYRFFSPGIESSTRARHLLEQHMRSALECGVFEVFYQAKVDVQQGRTVGLEALIRWRNADGALISPAEFIPLAEETGLIIPIGKSVMLQACKDARTLNDLGHAISISVNISAVQFREESFLPMVQAILHESGLPPEFLELEITEGVLARDFDSTREALATLRQLGVRIAIDDFGTGYSSLAYLKRFPIDVLKIDQSFVRDMLVDPSDAAIIEAVVRLGRALNLELVAEGVESQEQADALAAYGCRVMQGYLYCRPVPFAQIRSFLAAERSAALVQPD</sequence>
<protein>
    <submittedName>
        <fullName evidence="5">Diguanylate cyclase</fullName>
    </submittedName>
</protein>
<evidence type="ECO:0000313" key="6">
    <source>
        <dbReference type="Proteomes" id="UP000744555"/>
    </source>
</evidence>
<dbReference type="Pfam" id="PF00072">
    <property type="entry name" value="Response_reg"/>
    <property type="match status" value="1"/>
</dbReference>
<feature type="modified residue" description="4-aspartylphosphate" evidence="1">
    <location>
        <position position="59"/>
    </location>
</feature>
<feature type="domain" description="Response regulatory" evidence="2">
    <location>
        <begin position="11"/>
        <end position="126"/>
    </location>
</feature>
<organism evidence="5 6">
    <name type="scientific">Aquipseudomonas alcaligenes</name>
    <name type="common">Pseudomonas alcaligenes</name>
    <dbReference type="NCBI Taxonomy" id="43263"/>
    <lineage>
        <taxon>Bacteria</taxon>
        <taxon>Pseudomonadati</taxon>
        <taxon>Pseudomonadota</taxon>
        <taxon>Gammaproteobacteria</taxon>
        <taxon>Pseudomonadales</taxon>
        <taxon>Pseudomonadaceae</taxon>
        <taxon>Aquipseudomonas</taxon>
    </lineage>
</organism>
<evidence type="ECO:0000313" key="5">
    <source>
        <dbReference type="EMBL" id="MBC9249678.1"/>
    </source>
</evidence>
<dbReference type="Pfam" id="PF00990">
    <property type="entry name" value="GGDEF"/>
    <property type="match status" value="1"/>
</dbReference>
<dbReference type="Gene3D" id="3.30.70.270">
    <property type="match status" value="1"/>
</dbReference>
<evidence type="ECO:0000259" key="4">
    <source>
        <dbReference type="PROSITE" id="PS50887"/>
    </source>
</evidence>
<dbReference type="InterPro" id="IPR000160">
    <property type="entry name" value="GGDEF_dom"/>
</dbReference>
<feature type="domain" description="EAL" evidence="3">
    <location>
        <begin position="308"/>
        <end position="561"/>
    </location>
</feature>
<gene>
    <name evidence="5" type="ORF">A9179_05260</name>
</gene>
<keyword evidence="6" id="KW-1185">Reference proteome</keyword>
<evidence type="ECO:0000256" key="1">
    <source>
        <dbReference type="PROSITE-ProRule" id="PRU00169"/>
    </source>
</evidence>
<dbReference type="InterPro" id="IPR001789">
    <property type="entry name" value="Sig_transdc_resp-reg_receiver"/>
</dbReference>
<dbReference type="NCBIfam" id="TIGR00254">
    <property type="entry name" value="GGDEF"/>
    <property type="match status" value="1"/>
</dbReference>
<dbReference type="PROSITE" id="PS50887">
    <property type="entry name" value="GGDEF"/>
    <property type="match status" value="1"/>
</dbReference>
<proteinExistence type="predicted"/>
<dbReference type="Gene3D" id="3.20.20.450">
    <property type="entry name" value="EAL domain"/>
    <property type="match status" value="1"/>
</dbReference>
<feature type="domain" description="GGDEF" evidence="4">
    <location>
        <begin position="166"/>
        <end position="299"/>
    </location>
</feature>
<comment type="caution">
    <text evidence="5">The sequence shown here is derived from an EMBL/GenBank/DDBJ whole genome shotgun (WGS) entry which is preliminary data.</text>
</comment>
<dbReference type="InterPro" id="IPR001633">
    <property type="entry name" value="EAL_dom"/>
</dbReference>
<dbReference type="PANTHER" id="PTHR44757">
    <property type="entry name" value="DIGUANYLATE CYCLASE DGCP"/>
    <property type="match status" value="1"/>
</dbReference>
<evidence type="ECO:0000259" key="3">
    <source>
        <dbReference type="PROSITE" id="PS50883"/>
    </source>
</evidence>
<dbReference type="PROSITE" id="PS50110">
    <property type="entry name" value="RESPONSE_REGULATORY"/>
    <property type="match status" value="1"/>
</dbReference>
<reference evidence="5 6" key="1">
    <citation type="submission" date="2016-06" db="EMBL/GenBank/DDBJ databases">
        <authorList>
            <person name="Ramos C."/>
            <person name="Pintado A."/>
            <person name="Crespo-Gomez J.I."/>
        </authorList>
    </citation>
    <scope>NUCLEOTIDE SEQUENCE [LARGE SCALE GENOMIC DNA]</scope>
    <source>
        <strain evidence="5 6">AVO110</strain>
    </source>
</reference>
<dbReference type="SUPFAM" id="SSF52172">
    <property type="entry name" value="CheY-like"/>
    <property type="match status" value="1"/>
</dbReference>
<dbReference type="Pfam" id="PF00563">
    <property type="entry name" value="EAL"/>
    <property type="match status" value="1"/>
</dbReference>